<reference evidence="1 2" key="1">
    <citation type="submission" date="2021-06" db="EMBL/GenBank/DDBJ databases">
        <title>Caerostris extrusa draft genome.</title>
        <authorList>
            <person name="Kono N."/>
            <person name="Arakawa K."/>
        </authorList>
    </citation>
    <scope>NUCLEOTIDE SEQUENCE [LARGE SCALE GENOMIC DNA]</scope>
</reference>
<name>A0AAV4QDM5_CAEEX</name>
<gene>
    <name evidence="1" type="ORF">CEXT_365281</name>
</gene>
<protein>
    <submittedName>
        <fullName evidence="1">Uncharacterized protein</fullName>
    </submittedName>
</protein>
<dbReference type="AlphaFoldDB" id="A0AAV4QDM5"/>
<dbReference type="EMBL" id="BPLR01005952">
    <property type="protein sequence ID" value="GIY06387.1"/>
    <property type="molecule type" value="Genomic_DNA"/>
</dbReference>
<evidence type="ECO:0000313" key="2">
    <source>
        <dbReference type="Proteomes" id="UP001054945"/>
    </source>
</evidence>
<evidence type="ECO:0000313" key="1">
    <source>
        <dbReference type="EMBL" id="GIY06387.1"/>
    </source>
</evidence>
<organism evidence="1 2">
    <name type="scientific">Caerostris extrusa</name>
    <name type="common">Bark spider</name>
    <name type="synonym">Caerostris bankana</name>
    <dbReference type="NCBI Taxonomy" id="172846"/>
    <lineage>
        <taxon>Eukaryota</taxon>
        <taxon>Metazoa</taxon>
        <taxon>Ecdysozoa</taxon>
        <taxon>Arthropoda</taxon>
        <taxon>Chelicerata</taxon>
        <taxon>Arachnida</taxon>
        <taxon>Araneae</taxon>
        <taxon>Araneomorphae</taxon>
        <taxon>Entelegynae</taxon>
        <taxon>Araneoidea</taxon>
        <taxon>Araneidae</taxon>
        <taxon>Caerostris</taxon>
    </lineage>
</organism>
<sequence length="124" mass="14776">MYQEQNGDTIYKFKDKLKEIVLLCILYKTNIYVRNLVICIFLQAIKDDDAVAFLPCNAKIRRLNEFSKTKIRYHKMSEDTQKPVINSHFKYFFQNRFPTAEKNPTIFFMDALSSVADRFDESER</sequence>
<keyword evidence="2" id="KW-1185">Reference proteome</keyword>
<accession>A0AAV4QDM5</accession>
<comment type="caution">
    <text evidence="1">The sequence shown here is derived from an EMBL/GenBank/DDBJ whole genome shotgun (WGS) entry which is preliminary data.</text>
</comment>
<dbReference type="Proteomes" id="UP001054945">
    <property type="component" value="Unassembled WGS sequence"/>
</dbReference>
<proteinExistence type="predicted"/>